<evidence type="ECO:0000313" key="3">
    <source>
        <dbReference type="Proteomes" id="UP001500454"/>
    </source>
</evidence>
<keyword evidence="1" id="KW-0812">Transmembrane</keyword>
<keyword evidence="3" id="KW-1185">Reference proteome</keyword>
<dbReference type="EMBL" id="BAABHA010000010">
    <property type="protein sequence ID" value="GAA4386924.1"/>
    <property type="molecule type" value="Genomic_DNA"/>
</dbReference>
<feature type="transmembrane region" description="Helical" evidence="1">
    <location>
        <begin position="78"/>
        <end position="97"/>
    </location>
</feature>
<accession>A0ABP8J8Q0</accession>
<evidence type="ECO:0000313" key="2">
    <source>
        <dbReference type="EMBL" id="GAA4386924.1"/>
    </source>
</evidence>
<organism evidence="2 3">
    <name type="scientific">Hymenobacter koreensis</name>
    <dbReference type="NCBI Taxonomy" id="1084523"/>
    <lineage>
        <taxon>Bacteria</taxon>
        <taxon>Pseudomonadati</taxon>
        <taxon>Bacteroidota</taxon>
        <taxon>Cytophagia</taxon>
        <taxon>Cytophagales</taxon>
        <taxon>Hymenobacteraceae</taxon>
        <taxon>Hymenobacter</taxon>
    </lineage>
</organism>
<keyword evidence="1" id="KW-0472">Membrane</keyword>
<proteinExistence type="predicted"/>
<protein>
    <recommendedName>
        <fullName evidence="4">DUF2892 domain-containing protein</fullName>
    </recommendedName>
</protein>
<comment type="caution">
    <text evidence="2">The sequence shown here is derived from an EMBL/GenBank/DDBJ whole genome shotgun (WGS) entry which is preliminary data.</text>
</comment>
<evidence type="ECO:0000256" key="1">
    <source>
        <dbReference type="SAM" id="Phobius"/>
    </source>
</evidence>
<name>A0ABP8J8Q0_9BACT</name>
<keyword evidence="1" id="KW-1133">Transmembrane helix</keyword>
<evidence type="ECO:0008006" key="4">
    <source>
        <dbReference type="Google" id="ProtNLM"/>
    </source>
</evidence>
<gene>
    <name evidence="2" type="ORF">GCM10023186_32060</name>
</gene>
<dbReference type="Proteomes" id="UP001500454">
    <property type="component" value="Unassembled WGS sequence"/>
</dbReference>
<sequence>MAGLFFYFIRAQPEGAFTCCSPMEPFSYASFLPPTPPPRPPVRSADGRVELTDDVLTVEGNAFSLLELESVSVQSVRWLLWLMLGALVLGGFTLAFLQNWIRTPTAMVGMAAGALLLAWGNRGATRFGLHRLGRETAFYAFSGELSQWQKLAADANQRIQQRHQRAAAEAMALLTWQQAQEQAAAESATDAPSTGT</sequence>
<reference evidence="3" key="1">
    <citation type="journal article" date="2019" name="Int. J. Syst. Evol. Microbiol.">
        <title>The Global Catalogue of Microorganisms (GCM) 10K type strain sequencing project: providing services to taxonomists for standard genome sequencing and annotation.</title>
        <authorList>
            <consortium name="The Broad Institute Genomics Platform"/>
            <consortium name="The Broad Institute Genome Sequencing Center for Infectious Disease"/>
            <person name="Wu L."/>
            <person name="Ma J."/>
        </authorList>
    </citation>
    <scope>NUCLEOTIDE SEQUENCE [LARGE SCALE GENOMIC DNA]</scope>
    <source>
        <strain evidence="3">JCM 17924</strain>
    </source>
</reference>